<name>A0A4U8W0S1_9NOCA</name>
<dbReference type="GO" id="GO:0005737">
    <property type="term" value="C:cytoplasm"/>
    <property type="evidence" value="ECO:0007669"/>
    <property type="project" value="TreeGrafter"/>
</dbReference>
<dbReference type="EMBL" id="LR215973">
    <property type="protein sequence ID" value="VFA99600.1"/>
    <property type="molecule type" value="Genomic_DNA"/>
</dbReference>
<evidence type="ECO:0000259" key="6">
    <source>
        <dbReference type="PROSITE" id="PS50075"/>
    </source>
</evidence>
<dbReference type="Pfam" id="PF00550">
    <property type="entry name" value="PP-binding"/>
    <property type="match status" value="2"/>
</dbReference>
<keyword evidence="4" id="KW-0436">Ligase</keyword>
<dbReference type="InterPro" id="IPR020845">
    <property type="entry name" value="AMP-binding_CS"/>
</dbReference>
<dbReference type="InterPro" id="IPR010080">
    <property type="entry name" value="Thioester_reductase-like_dom"/>
</dbReference>
<dbReference type="FunFam" id="3.40.50.12780:FF:000012">
    <property type="entry name" value="Non-ribosomal peptide synthetase"/>
    <property type="match status" value="2"/>
</dbReference>
<dbReference type="SUPFAM" id="SSF51735">
    <property type="entry name" value="NAD(P)-binding Rossmann-fold domains"/>
    <property type="match status" value="1"/>
</dbReference>
<evidence type="ECO:0000256" key="3">
    <source>
        <dbReference type="ARBA" id="ARBA00022553"/>
    </source>
</evidence>
<dbReference type="InterPro" id="IPR001242">
    <property type="entry name" value="Condensation_dom"/>
</dbReference>
<dbReference type="InterPro" id="IPR023213">
    <property type="entry name" value="CAT-like_dom_sf"/>
</dbReference>
<dbReference type="Gene3D" id="2.30.38.10">
    <property type="entry name" value="Luciferase, Domain 3"/>
    <property type="match status" value="1"/>
</dbReference>
<dbReference type="InterPro" id="IPR000873">
    <property type="entry name" value="AMP-dep_synth/lig_dom"/>
</dbReference>
<dbReference type="Gene3D" id="3.30.300.30">
    <property type="match status" value="2"/>
</dbReference>
<dbReference type="InterPro" id="IPR013120">
    <property type="entry name" value="FAR_NAD-bd"/>
</dbReference>
<reference evidence="7 8" key="1">
    <citation type="submission" date="2019-02" db="EMBL/GenBank/DDBJ databases">
        <authorList>
            <consortium name="Pathogen Informatics"/>
        </authorList>
    </citation>
    <scope>NUCLEOTIDE SEQUENCE [LARGE SCALE GENOMIC DNA]</scope>
    <source>
        <strain evidence="7 8">3012STDY6756504</strain>
    </source>
</reference>
<dbReference type="InterPro" id="IPR009081">
    <property type="entry name" value="PP-bd_ACP"/>
</dbReference>
<dbReference type="PROSITE" id="PS00012">
    <property type="entry name" value="PHOSPHOPANTETHEINE"/>
    <property type="match status" value="1"/>
</dbReference>
<dbReference type="CDD" id="cd05930">
    <property type="entry name" value="A_NRPS"/>
    <property type="match status" value="1"/>
</dbReference>
<feature type="domain" description="Carrier" evidence="6">
    <location>
        <begin position="525"/>
        <end position="599"/>
    </location>
</feature>
<dbReference type="NCBIfam" id="TIGR01733">
    <property type="entry name" value="AA-adenyl-dom"/>
    <property type="match status" value="2"/>
</dbReference>
<dbReference type="Proteomes" id="UP000290439">
    <property type="component" value="Chromosome"/>
</dbReference>
<feature type="region of interest" description="Disordered" evidence="5">
    <location>
        <begin position="1"/>
        <end position="21"/>
    </location>
</feature>
<dbReference type="Pfam" id="PF00668">
    <property type="entry name" value="Condensation"/>
    <property type="match status" value="1"/>
</dbReference>
<dbReference type="InterPro" id="IPR006162">
    <property type="entry name" value="Ppantetheine_attach_site"/>
</dbReference>
<dbReference type="PANTHER" id="PTHR45527:SF1">
    <property type="entry name" value="FATTY ACID SYNTHASE"/>
    <property type="match status" value="1"/>
</dbReference>
<dbReference type="GO" id="GO:0043041">
    <property type="term" value="P:amino acid activation for nonribosomal peptide biosynthetic process"/>
    <property type="evidence" value="ECO:0007669"/>
    <property type="project" value="TreeGrafter"/>
</dbReference>
<dbReference type="PROSITE" id="PS00455">
    <property type="entry name" value="AMP_BINDING"/>
    <property type="match status" value="2"/>
</dbReference>
<dbReference type="InterPro" id="IPR042099">
    <property type="entry name" value="ANL_N_sf"/>
</dbReference>
<dbReference type="GO" id="GO:0008610">
    <property type="term" value="P:lipid biosynthetic process"/>
    <property type="evidence" value="ECO:0007669"/>
    <property type="project" value="UniProtKB-ARBA"/>
</dbReference>
<evidence type="ECO:0000256" key="1">
    <source>
        <dbReference type="ARBA" id="ARBA00001957"/>
    </source>
</evidence>
<dbReference type="Pfam" id="PF13193">
    <property type="entry name" value="AMP-binding_C"/>
    <property type="match status" value="2"/>
</dbReference>
<keyword evidence="2" id="KW-0596">Phosphopantetheine</keyword>
<dbReference type="GO" id="GO:0016874">
    <property type="term" value="F:ligase activity"/>
    <property type="evidence" value="ECO:0007669"/>
    <property type="project" value="UniProtKB-KW"/>
</dbReference>
<dbReference type="Pfam" id="PF07993">
    <property type="entry name" value="NAD_binding_4"/>
    <property type="match status" value="1"/>
</dbReference>
<dbReference type="Pfam" id="PF00501">
    <property type="entry name" value="AMP-binding"/>
    <property type="match status" value="2"/>
</dbReference>
<comment type="cofactor">
    <cofactor evidence="1">
        <name>pantetheine 4'-phosphate</name>
        <dbReference type="ChEBI" id="CHEBI:47942"/>
    </cofactor>
</comment>
<dbReference type="GO" id="GO:0031177">
    <property type="term" value="F:phosphopantetheine binding"/>
    <property type="evidence" value="ECO:0007669"/>
    <property type="project" value="InterPro"/>
</dbReference>
<dbReference type="Gene3D" id="3.40.50.720">
    <property type="entry name" value="NAD(P)-binding Rossmann-like Domain"/>
    <property type="match status" value="1"/>
</dbReference>
<dbReference type="Gene3D" id="3.30.559.30">
    <property type="entry name" value="Nonribosomal peptide synthetase, condensation domain"/>
    <property type="match status" value="1"/>
</dbReference>
<dbReference type="FunFam" id="2.30.38.10:FF:000001">
    <property type="entry name" value="Non-ribosomal peptide synthetase PvdI"/>
    <property type="match status" value="1"/>
</dbReference>
<gene>
    <name evidence="7" type="primary">lgrD_4</name>
    <name evidence="7" type="ORF">NCTC10797_03384</name>
</gene>
<dbReference type="SMART" id="SM00823">
    <property type="entry name" value="PKS_PP"/>
    <property type="match status" value="2"/>
</dbReference>
<dbReference type="SUPFAM" id="SSF56801">
    <property type="entry name" value="Acetyl-CoA synthetase-like"/>
    <property type="match status" value="2"/>
</dbReference>
<evidence type="ECO:0000256" key="2">
    <source>
        <dbReference type="ARBA" id="ARBA00022450"/>
    </source>
</evidence>
<dbReference type="FunFam" id="3.30.300.30:FF:000010">
    <property type="entry name" value="Enterobactin synthetase component F"/>
    <property type="match status" value="1"/>
</dbReference>
<evidence type="ECO:0000313" key="7">
    <source>
        <dbReference type="EMBL" id="VFA99600.1"/>
    </source>
</evidence>
<evidence type="ECO:0000313" key="8">
    <source>
        <dbReference type="Proteomes" id="UP000290439"/>
    </source>
</evidence>
<keyword evidence="3" id="KW-0597">Phosphoprotein</keyword>
<dbReference type="PANTHER" id="PTHR45527">
    <property type="entry name" value="NONRIBOSOMAL PEPTIDE SYNTHETASE"/>
    <property type="match status" value="1"/>
</dbReference>
<dbReference type="InterPro" id="IPR020806">
    <property type="entry name" value="PKS_PP-bd"/>
</dbReference>
<dbReference type="NCBIfam" id="TIGR01746">
    <property type="entry name" value="Thioester-redct"/>
    <property type="match status" value="1"/>
</dbReference>
<organism evidence="7 8">
    <name type="scientific">Nocardia cyriacigeorgica</name>
    <dbReference type="NCBI Taxonomy" id="135487"/>
    <lineage>
        <taxon>Bacteria</taxon>
        <taxon>Bacillati</taxon>
        <taxon>Actinomycetota</taxon>
        <taxon>Actinomycetes</taxon>
        <taxon>Mycobacteriales</taxon>
        <taxon>Nocardiaceae</taxon>
        <taxon>Nocardia</taxon>
    </lineage>
</organism>
<dbReference type="InterPro" id="IPR036291">
    <property type="entry name" value="NAD(P)-bd_dom_sf"/>
</dbReference>
<dbReference type="UniPathway" id="UPA00011"/>
<dbReference type="Gene3D" id="3.30.559.10">
    <property type="entry name" value="Chloramphenicol acetyltransferase-like domain"/>
    <property type="match status" value="1"/>
</dbReference>
<evidence type="ECO:0000256" key="5">
    <source>
        <dbReference type="SAM" id="MobiDB-lite"/>
    </source>
</evidence>
<proteinExistence type="predicted"/>
<feature type="domain" description="Carrier" evidence="6">
    <location>
        <begin position="1589"/>
        <end position="1664"/>
    </location>
</feature>
<dbReference type="Gene3D" id="3.40.50.980">
    <property type="match status" value="2"/>
</dbReference>
<dbReference type="InterPro" id="IPR036736">
    <property type="entry name" value="ACP-like_sf"/>
</dbReference>
<sequence length="2065" mass="221421">MSSSSPTRPQPRTRRRSARSSHTLATLLTTAVERDPDGIAVVSGPVSLRYRELDEQSTRLARTLLSRGAGPESAVAIVLSRSIESIVAVWAVAKTGAAFVPIDAGYPAHRIDYLLGDCGAVLGITDRSTLEQLSADIAWLVLDDAADIAEIAAESAVGVSYQDRPTRLGAANIAYVIYTSGSTGQPKGVEVTHTGLAELCAQLTERYSVTTDARTLHFASPSFDASILELLLAVGSGATMVIAPPSILGGNELASLIAAEGVTHAFLTPSVLASIDPTGLDALRVVVVGGEACPASLVREWAGAGRRFHNAYGPTETTVAVTMSGPLTPDEPVSIGSAIGSTRCHVLDSRLRLVGEGVIGELYISGPSVARGYHDRRALTAQRFVPDPFRGPGERMYRTGDLVRRTASGGFEYLGRADDQIQIRGARIELGEIDATLAGLDGVRHAVAVDVRSASGETVLAAFVQPDPGRVLETAWLSEALAERLPRHLLPNTIRLVDAIPTTPSGKADRAALRAEATAVSGYRAASGVGEDLVADAFARVLGRRIGAETDFFTAGGNSLLATQVTALLSDAWGTRIPPRLLFDHPTVATLAKALRTQVFDVPRPPLRAGQRPQRIPLSPAQVRFWLRNQFDTDSAVDNLGFALALSGELDVPALRAAFADVVARHESLRTRYPADATGPFQQVLAPDEAGLHLRVADIAAGASSAQVAERVQQLLWRGFDVATQTPVRVALLRADDGYVLVCAMHHICADGSSLAPLARDITAAYAARCAGTAPAWRPLPVQYADYALWHQDLLGSRDDPESLLARQLSYWTQELDGLPEGLDLPADRPRPAVASLKGSAVQRIAEAELHRDLIAVARRHRATVFMVMRTALAVMLGRLSGSTDIAIGVPMTNRAEPALDDVVGMFVNTTVSRTRIDPGERFTSLLDRTRERDLINFAHSDVPFEQVVDAVGPIRSPGRHPLYQVGFAFQNFAEAKLDLSEVRFSAFEVDTRTSKTDLHIAVVDTRKDDGSPGPIAIRFTYATDLFDESTARRFLDTYLHLLHQVASRPDTAVGALDLVGPADRLSLREWSSGDTRPADEHRLTAPIWQRARETPDAVAVICGSESLTYQQLHDRAHRLARWLIERGIGPEDAVAVAMRRSIHQVVAFCAIVEAGAAWVPIDPGHPAERIGYVLDSASPRCVLTTAADDFAVPGTETVHAVDGLALSALSAAPISDGERVARTHGAQPAYIIYTSGSTGRPKGVVISHDAIVNQLAWMTDRYRIARTDSYLQKTPATFDVSLWGYFLPLWAGAELVLAGPEDHRDPAALCRLIARHRCTLTDFVPSMLTVFAAHAEPTELDTLRAVFVIGEALPPETAHAFTTRCRAELHNLYGPTEAAVSITEHQLTATDLTSAQIPIGIPQWNSRVLVLDARLRPVPVGVTGELYLAGVQLARGYHGAARLTADRFVANPFGEPGERMYRSGDLVRWSSGGRLEYLGRTDFQVKLRGQRIEMGEIETALLADPSVGQAVVTVRRSEGGDRLVGYVVAAPGADIDPGALRNQVAARLPMYMVPAAIVVLDALPTNSSGKLDRAALPEPVLAATTRVPPRTPLEEQIAEVFRDVLGLDALGVDDDFYELGGSSLLAFTLHQRLSVGIDRRIPMSALLSTPTVSGLAALLEGQREPTQIPTHTVDAVLDSDIDAAGRAAPIQGTAHTILLTGATGYLGAHLLRELLDRTDATVRCLVRATDSEQAAARIRSALLRYRLWDNSLADRIVAVPGDLAAPRLGLAEPEFDRLAAEVDVIYHNGARVNHVEPYSRLRAANVEGTRWVLRLAATRRVKPTHFVSTIGTAVSATGPDGVIDETIRLGAGDLPDSGYITSKWAAEELVRQAIARGIPATIYRPTTVCGSAGHGINNESDSLWSLVRAAAVLGMAPDVADATVSLAPVDYVVGAIVAISTNDPSEPVYHLVNKTPVALTDIFDSLREHGVPIATTDLPTVLGALDRESKLRAATGDQSLVRAALLRSGPLGPTRHLDYADHNTVAALSTTEIRCTPVDRPVIDTFVAEFIASGYLPERFETLA</sequence>
<dbReference type="InterPro" id="IPR010071">
    <property type="entry name" value="AA_adenyl_dom"/>
</dbReference>
<dbReference type="SUPFAM" id="SSF47336">
    <property type="entry name" value="ACP-like"/>
    <property type="match status" value="2"/>
</dbReference>
<dbReference type="FunFam" id="3.40.50.980:FF:000001">
    <property type="entry name" value="Non-ribosomal peptide synthetase"/>
    <property type="match status" value="2"/>
</dbReference>
<dbReference type="CDD" id="cd05235">
    <property type="entry name" value="SDR_e1"/>
    <property type="match status" value="1"/>
</dbReference>
<dbReference type="SUPFAM" id="SSF52777">
    <property type="entry name" value="CoA-dependent acyltransferases"/>
    <property type="match status" value="2"/>
</dbReference>
<evidence type="ECO:0000256" key="4">
    <source>
        <dbReference type="ARBA" id="ARBA00022598"/>
    </source>
</evidence>
<accession>A0A4U8W0S1</accession>
<dbReference type="CDD" id="cd19540">
    <property type="entry name" value="LCL_NRPS-like"/>
    <property type="match status" value="1"/>
</dbReference>
<dbReference type="Gene3D" id="1.10.1200.10">
    <property type="entry name" value="ACP-like"/>
    <property type="match status" value="2"/>
</dbReference>
<dbReference type="InterPro" id="IPR045851">
    <property type="entry name" value="AMP-bd_C_sf"/>
</dbReference>
<dbReference type="Gene3D" id="3.40.50.12780">
    <property type="entry name" value="N-terminal domain of ligase-like"/>
    <property type="match status" value="1"/>
</dbReference>
<dbReference type="GO" id="GO:0044550">
    <property type="term" value="P:secondary metabolite biosynthetic process"/>
    <property type="evidence" value="ECO:0007669"/>
    <property type="project" value="UniProtKB-ARBA"/>
</dbReference>
<dbReference type="InterPro" id="IPR025110">
    <property type="entry name" value="AMP-bd_C"/>
</dbReference>
<dbReference type="PROSITE" id="PS50075">
    <property type="entry name" value="CARRIER"/>
    <property type="match status" value="2"/>
</dbReference>
<protein>
    <submittedName>
        <fullName evidence="7">Linear gramicidin synthase subunit D</fullName>
    </submittedName>
</protein>